<reference evidence="2" key="1">
    <citation type="journal article" date="2014" name="Front. Microbiol.">
        <title>High frequency of phylogenetically diverse reductive dehalogenase-homologous genes in deep subseafloor sedimentary metagenomes.</title>
        <authorList>
            <person name="Kawai M."/>
            <person name="Futagami T."/>
            <person name="Toyoda A."/>
            <person name="Takaki Y."/>
            <person name="Nishi S."/>
            <person name="Hori S."/>
            <person name="Arai W."/>
            <person name="Tsubouchi T."/>
            <person name="Morono Y."/>
            <person name="Uchiyama I."/>
            <person name="Ito T."/>
            <person name="Fujiyama A."/>
            <person name="Inagaki F."/>
            <person name="Takami H."/>
        </authorList>
    </citation>
    <scope>NUCLEOTIDE SEQUENCE</scope>
    <source>
        <strain evidence="2">Expedition CK06-06</strain>
    </source>
</reference>
<evidence type="ECO:0000313" key="2">
    <source>
        <dbReference type="EMBL" id="GAH50197.1"/>
    </source>
</evidence>
<feature type="region of interest" description="Disordered" evidence="1">
    <location>
        <begin position="153"/>
        <end position="174"/>
    </location>
</feature>
<dbReference type="EMBL" id="BARU01019225">
    <property type="protein sequence ID" value="GAH50197.1"/>
    <property type="molecule type" value="Genomic_DNA"/>
</dbReference>
<dbReference type="PANTHER" id="PTHR16222:SF12">
    <property type="entry name" value="ADP-RIBOSYLGLYCOHYDROLASE-RELATED"/>
    <property type="match status" value="1"/>
</dbReference>
<proteinExistence type="predicted"/>
<evidence type="ECO:0000256" key="1">
    <source>
        <dbReference type="SAM" id="MobiDB-lite"/>
    </source>
</evidence>
<dbReference type="InterPro" id="IPR036705">
    <property type="entry name" value="Ribosyl_crysJ1_sf"/>
</dbReference>
<dbReference type="AlphaFoldDB" id="X1FYW2"/>
<dbReference type="InterPro" id="IPR005502">
    <property type="entry name" value="Ribosyl_crysJ1"/>
</dbReference>
<evidence type="ECO:0008006" key="3">
    <source>
        <dbReference type="Google" id="ProtNLM"/>
    </source>
</evidence>
<comment type="caution">
    <text evidence="2">The sequence shown here is derived from an EMBL/GenBank/DDBJ whole genome shotgun (WGS) entry which is preliminary data.</text>
</comment>
<dbReference type="Gene3D" id="1.10.4080.10">
    <property type="entry name" value="ADP-ribosylation/Crystallin J1"/>
    <property type="match status" value="1"/>
</dbReference>
<dbReference type="Pfam" id="PF03747">
    <property type="entry name" value="ADP_ribosyl_GH"/>
    <property type="match status" value="1"/>
</dbReference>
<feature type="non-terminal residue" evidence="2">
    <location>
        <position position="174"/>
    </location>
</feature>
<accession>X1FYW2</accession>
<dbReference type="SUPFAM" id="SSF101478">
    <property type="entry name" value="ADP-ribosylglycohydrolase"/>
    <property type="match status" value="1"/>
</dbReference>
<gene>
    <name evidence="2" type="ORF">S03H2_31681</name>
</gene>
<dbReference type="InterPro" id="IPR050792">
    <property type="entry name" value="ADP-ribosylglycohydrolase"/>
</dbReference>
<dbReference type="PANTHER" id="PTHR16222">
    <property type="entry name" value="ADP-RIBOSYLGLYCOHYDROLASE"/>
    <property type="match status" value="1"/>
</dbReference>
<name>X1FYW2_9ZZZZ</name>
<organism evidence="2">
    <name type="scientific">marine sediment metagenome</name>
    <dbReference type="NCBI Taxonomy" id="412755"/>
    <lineage>
        <taxon>unclassified sequences</taxon>
        <taxon>metagenomes</taxon>
        <taxon>ecological metagenomes</taxon>
    </lineage>
</organism>
<protein>
    <recommendedName>
        <fullName evidence="3">ADP-ribosylglycohydrolase</fullName>
    </recommendedName>
</protein>
<sequence>MDEKLRDRFRGCLIGLAAGDALGATLEFKRPGTFEPIQDMAGGGPFQLKPGQWTDDTSMALCLAESLVERNGFDPNDQMRRYLSWYREGYLSSTGECFDIGGTVRSALHRFEKTGKPFSGSTDPHSAGNGSLMRLAPAPLFFHQHPSEAIEKAGEAPAPPMGPDRQWMPAATSV</sequence>